<proteinExistence type="predicted"/>
<feature type="compositionally biased region" description="Polar residues" evidence="1">
    <location>
        <begin position="1"/>
        <end position="10"/>
    </location>
</feature>
<feature type="region of interest" description="Disordered" evidence="1">
    <location>
        <begin position="59"/>
        <end position="83"/>
    </location>
</feature>
<evidence type="ECO:0000313" key="2">
    <source>
        <dbReference type="EMBL" id="CAB5013508.1"/>
    </source>
</evidence>
<evidence type="ECO:0000256" key="1">
    <source>
        <dbReference type="SAM" id="MobiDB-lite"/>
    </source>
</evidence>
<name>A0A6J7Q7E6_9ZZZZ</name>
<dbReference type="AlphaFoldDB" id="A0A6J7Q7E6"/>
<sequence length="83" mass="8970">MNMAAATSITLRRPKRSAKYPANQAPTAEPIKAIETTTPRANELRPKVALIADEAPLITAESKPNKNPPRAAVEARATTRPVR</sequence>
<protein>
    <submittedName>
        <fullName evidence="2">Unannotated protein</fullName>
    </submittedName>
</protein>
<dbReference type="EMBL" id="CAFBPA010000190">
    <property type="protein sequence ID" value="CAB5013508.1"/>
    <property type="molecule type" value="Genomic_DNA"/>
</dbReference>
<accession>A0A6J7Q7E6</accession>
<reference evidence="2" key="1">
    <citation type="submission" date="2020-05" db="EMBL/GenBank/DDBJ databases">
        <authorList>
            <person name="Chiriac C."/>
            <person name="Salcher M."/>
            <person name="Ghai R."/>
            <person name="Kavagutti S V."/>
        </authorList>
    </citation>
    <scope>NUCLEOTIDE SEQUENCE</scope>
</reference>
<gene>
    <name evidence="2" type="ORF">UFOPK4043_01179</name>
</gene>
<feature type="region of interest" description="Disordered" evidence="1">
    <location>
        <begin position="1"/>
        <end position="30"/>
    </location>
</feature>
<organism evidence="2">
    <name type="scientific">freshwater metagenome</name>
    <dbReference type="NCBI Taxonomy" id="449393"/>
    <lineage>
        <taxon>unclassified sequences</taxon>
        <taxon>metagenomes</taxon>
        <taxon>ecological metagenomes</taxon>
    </lineage>
</organism>